<dbReference type="GO" id="GO:0032259">
    <property type="term" value="P:methylation"/>
    <property type="evidence" value="ECO:0007669"/>
    <property type="project" value="UniProtKB-KW"/>
</dbReference>
<dbReference type="EMBL" id="LT629804">
    <property type="protein sequence ID" value="SDU78976.1"/>
    <property type="molecule type" value="Genomic_DNA"/>
</dbReference>
<keyword evidence="2" id="KW-0698">rRNA processing</keyword>
<evidence type="ECO:0000256" key="3">
    <source>
        <dbReference type="ARBA" id="ARBA00022603"/>
    </source>
</evidence>
<dbReference type="Gene3D" id="3.40.50.150">
    <property type="entry name" value="Vaccinia Virus protein VP39"/>
    <property type="match status" value="2"/>
</dbReference>
<name>A0A1H2LEY9_9ACTO</name>
<evidence type="ECO:0000259" key="5">
    <source>
        <dbReference type="Pfam" id="PF05175"/>
    </source>
</evidence>
<dbReference type="GO" id="GO:0008757">
    <property type="term" value="F:S-adenosylmethionine-dependent methyltransferase activity"/>
    <property type="evidence" value="ECO:0007669"/>
    <property type="project" value="InterPro"/>
</dbReference>
<dbReference type="RefSeq" id="WP_091279932.1">
    <property type="nucleotide sequence ID" value="NZ_LT629804.1"/>
</dbReference>
<dbReference type="PROSITE" id="PS00092">
    <property type="entry name" value="N6_MTASE"/>
    <property type="match status" value="1"/>
</dbReference>
<dbReference type="AlphaFoldDB" id="A0A1H2LEY9"/>
<dbReference type="Proteomes" id="UP000214355">
    <property type="component" value="Chromosome I"/>
</dbReference>
<evidence type="ECO:0000256" key="2">
    <source>
        <dbReference type="ARBA" id="ARBA00022552"/>
    </source>
</evidence>
<feature type="domain" description="RlmG N-terminal" evidence="6">
    <location>
        <begin position="5"/>
        <end position="162"/>
    </location>
</feature>
<dbReference type="OrthoDB" id="65624at2"/>
<sequence length="352" mass="38130">MNRLDQLIIAQAYETGWQPDQPAYVVDDPTGSLLAHLLDNASTVTVLSDSHSQVHDACDYATRNGQRQKLCARGIDGPLELNAFLQSTVEPEASHGVVVTRLPKSRTHLDYLAHCTARAGVGAFVGAHNTKHMTRAQNQILATYYATEHASRGSGKFRALCATKPLPNLPEPQPHHAGHLYAIGATFAGSQADHGGQLLATTAIADWATPPRTILDFGCGNGAVSYLVAQHNPATTIIATDISADAVTSTQLTLVPYRERTTVTWDTSARSIAENDVDAVLLNPPFHDGFSIDDTLVDELLAAAQRVLKPGGAIYVVYNSHLRYRLRIGQLFTDVVQLARDSRFTIVRGHKL</sequence>
<dbReference type="InterPro" id="IPR046977">
    <property type="entry name" value="RsmC/RlmG"/>
</dbReference>
<dbReference type="GO" id="GO:0006364">
    <property type="term" value="P:rRNA processing"/>
    <property type="evidence" value="ECO:0007669"/>
    <property type="project" value="UniProtKB-KW"/>
</dbReference>
<gene>
    <name evidence="7" type="ORF">SAMN04489737_0691</name>
</gene>
<dbReference type="InterPro" id="IPR007848">
    <property type="entry name" value="Small_mtfrase_dom"/>
</dbReference>
<keyword evidence="8" id="KW-1185">Reference proteome</keyword>
<dbReference type="InterPro" id="IPR029063">
    <property type="entry name" value="SAM-dependent_MTases_sf"/>
</dbReference>
<dbReference type="GO" id="GO:0003676">
    <property type="term" value="F:nucleic acid binding"/>
    <property type="evidence" value="ECO:0007669"/>
    <property type="project" value="InterPro"/>
</dbReference>
<dbReference type="PANTHER" id="PTHR47816">
    <property type="entry name" value="RIBOSOMAL RNA SMALL SUBUNIT METHYLTRANSFERASE C"/>
    <property type="match status" value="1"/>
</dbReference>
<reference evidence="8" key="1">
    <citation type="submission" date="2016-10" db="EMBL/GenBank/DDBJ databases">
        <authorList>
            <person name="Varghese N."/>
            <person name="Submissions S."/>
        </authorList>
    </citation>
    <scope>NUCLEOTIDE SEQUENCE [LARGE SCALE GENOMIC DNA]</scope>
    <source>
        <strain evidence="8">DSM 10002</strain>
    </source>
</reference>
<evidence type="ECO:0000313" key="8">
    <source>
        <dbReference type="Proteomes" id="UP000214355"/>
    </source>
</evidence>
<dbReference type="InterPro" id="IPR058679">
    <property type="entry name" value="RlmG_N"/>
</dbReference>
<evidence type="ECO:0000313" key="7">
    <source>
        <dbReference type="EMBL" id="SDU78976.1"/>
    </source>
</evidence>
<dbReference type="InterPro" id="IPR002052">
    <property type="entry name" value="DNA_methylase_N6_adenine_CS"/>
</dbReference>
<dbReference type="SUPFAM" id="SSF53335">
    <property type="entry name" value="S-adenosyl-L-methionine-dependent methyltransferases"/>
    <property type="match status" value="1"/>
</dbReference>
<keyword evidence="4 7" id="KW-0808">Transferase</keyword>
<dbReference type="Pfam" id="PF26049">
    <property type="entry name" value="RLMG_N"/>
    <property type="match status" value="1"/>
</dbReference>
<keyword evidence="1" id="KW-0963">Cytoplasm</keyword>
<keyword evidence="3 7" id="KW-0489">Methyltransferase</keyword>
<evidence type="ECO:0000256" key="1">
    <source>
        <dbReference type="ARBA" id="ARBA00022490"/>
    </source>
</evidence>
<dbReference type="GO" id="GO:0008170">
    <property type="term" value="F:N-methyltransferase activity"/>
    <property type="evidence" value="ECO:0007669"/>
    <property type="project" value="UniProtKB-ARBA"/>
</dbReference>
<evidence type="ECO:0000259" key="6">
    <source>
        <dbReference type="Pfam" id="PF26049"/>
    </source>
</evidence>
<proteinExistence type="predicted"/>
<dbReference type="CDD" id="cd02440">
    <property type="entry name" value="AdoMet_MTases"/>
    <property type="match status" value="1"/>
</dbReference>
<accession>A0A1H2LEY9</accession>
<evidence type="ECO:0000256" key="4">
    <source>
        <dbReference type="ARBA" id="ARBA00022679"/>
    </source>
</evidence>
<dbReference type="Pfam" id="PF05175">
    <property type="entry name" value="MTS"/>
    <property type="match status" value="1"/>
</dbReference>
<dbReference type="PANTHER" id="PTHR47816:SF4">
    <property type="entry name" value="RIBOSOMAL RNA SMALL SUBUNIT METHYLTRANSFERASE C"/>
    <property type="match status" value="1"/>
</dbReference>
<feature type="domain" description="Methyltransferase small" evidence="5">
    <location>
        <begin position="185"/>
        <end position="347"/>
    </location>
</feature>
<protein>
    <submittedName>
        <fullName evidence="7">16S rRNA (Guanine1207-N2)-methyltransferase</fullName>
    </submittedName>
</protein>
<dbReference type="STRING" id="131112.SAMN04489737_0691"/>
<organism evidence="7 8">
    <name type="scientific">Arcanobacterium phocae</name>
    <dbReference type="NCBI Taxonomy" id="131112"/>
    <lineage>
        <taxon>Bacteria</taxon>
        <taxon>Bacillati</taxon>
        <taxon>Actinomycetota</taxon>
        <taxon>Actinomycetes</taxon>
        <taxon>Actinomycetales</taxon>
        <taxon>Actinomycetaceae</taxon>
        <taxon>Arcanobacterium</taxon>
    </lineage>
</organism>
<dbReference type="GeneID" id="65344433"/>